<evidence type="ECO:0000256" key="6">
    <source>
        <dbReference type="ARBA" id="ARBA00022737"/>
    </source>
</evidence>
<keyword evidence="4" id="KW-0165">Cleavage on pair of basic residues</keyword>
<reference evidence="10 11" key="1">
    <citation type="journal article" date="2011" name="Proc. Natl. Acad. Sci. U.S.A.">
        <title>Evolutionary erosion of yeast sex chromosomes by mating-type switching accidents.</title>
        <authorList>
            <person name="Gordon J.L."/>
            <person name="Armisen D."/>
            <person name="Proux-Wera E."/>
            <person name="Oheigeartaigh S.S."/>
            <person name="Byrne K.P."/>
            <person name="Wolfe K.H."/>
        </authorList>
    </citation>
    <scope>NUCLEOTIDE SEQUENCE [LARGE SCALE GENOMIC DNA]</scope>
    <source>
        <strain evidence="11">ATCC MYA-139 / BCRC 22969 / CBS 8797 / CCRC 22969 / KCTC 17520 / NBRC 10181 / NCYC 3082</strain>
    </source>
</reference>
<proteinExistence type="inferred from homology"/>
<organism evidence="10 11">
    <name type="scientific">Huiozyma naganishii (strain ATCC MYA-139 / BCRC 22969 / CBS 8797 / KCTC 17520 / NBRC 10181 / NCYC 3082 / Yp74L-3)</name>
    <name type="common">Yeast</name>
    <name type="synonym">Kazachstania naganishii</name>
    <dbReference type="NCBI Taxonomy" id="1071383"/>
    <lineage>
        <taxon>Eukaryota</taxon>
        <taxon>Fungi</taxon>
        <taxon>Dikarya</taxon>
        <taxon>Ascomycota</taxon>
        <taxon>Saccharomycotina</taxon>
        <taxon>Saccharomycetes</taxon>
        <taxon>Saccharomycetales</taxon>
        <taxon>Saccharomycetaceae</taxon>
        <taxon>Huiozyma</taxon>
    </lineage>
</organism>
<evidence type="ECO:0000256" key="5">
    <source>
        <dbReference type="ARBA" id="ARBA00022729"/>
    </source>
</evidence>
<dbReference type="GO" id="GO:0009277">
    <property type="term" value="C:fungal-type cell wall"/>
    <property type="evidence" value="ECO:0007669"/>
    <property type="project" value="TreeGrafter"/>
</dbReference>
<evidence type="ECO:0000256" key="8">
    <source>
        <dbReference type="SAM" id="SignalP"/>
    </source>
</evidence>
<gene>
    <name evidence="10" type="primary">KNAG0C02480</name>
    <name evidence="10" type="ordered locus">KNAG_0C02480</name>
</gene>
<comment type="subcellular location">
    <subcellularLocation>
        <location evidence="1">Secreted</location>
        <location evidence="1">Cell wall</location>
    </subcellularLocation>
</comment>
<dbReference type="GO" id="GO:0005199">
    <property type="term" value="F:structural constituent of cell wall"/>
    <property type="evidence" value="ECO:0007669"/>
    <property type="project" value="InterPro"/>
</dbReference>
<keyword evidence="11" id="KW-1185">Reference proteome</keyword>
<dbReference type="KEGG" id="kng:KNAG_0C02480"/>
<keyword evidence="5 8" id="KW-0732">Signal</keyword>
<reference evidence="11" key="2">
    <citation type="submission" date="2012-08" db="EMBL/GenBank/DDBJ databases">
        <title>Genome sequence of Kazachstania naganishii.</title>
        <authorList>
            <person name="Gordon J.L."/>
            <person name="Armisen D."/>
            <person name="Proux-Wera E."/>
            <person name="OhEigeartaigh S.S."/>
            <person name="Byrne K.P."/>
            <person name="Wolfe K.H."/>
        </authorList>
    </citation>
    <scope>NUCLEOTIDE SEQUENCE [LARGE SCALE GENOMIC DNA]</scope>
    <source>
        <strain evidence="11">ATCC MYA-139 / BCRC 22969 / CBS 8797 / CCRC 22969 / KCTC 17520 / NBRC 10181 / NCYC 3082</strain>
    </source>
</reference>
<accession>J7S4L7</accession>
<dbReference type="InterPro" id="IPR051153">
    <property type="entry name" value="Yeast_CWMannoprotein_PIR"/>
</dbReference>
<keyword evidence="6" id="KW-0677">Repeat</keyword>
<evidence type="ECO:0000256" key="7">
    <source>
        <dbReference type="ARBA" id="ARBA00038219"/>
    </source>
</evidence>
<keyword evidence="3" id="KW-0964">Secreted</keyword>
<evidence type="ECO:0000256" key="3">
    <source>
        <dbReference type="ARBA" id="ARBA00022525"/>
    </source>
</evidence>
<dbReference type="GO" id="GO:0031505">
    <property type="term" value="P:fungal-type cell wall organization"/>
    <property type="evidence" value="ECO:0007669"/>
    <property type="project" value="UniProtKB-ARBA"/>
</dbReference>
<evidence type="ECO:0000259" key="9">
    <source>
        <dbReference type="Pfam" id="PF22799"/>
    </source>
</evidence>
<comment type="similarity">
    <text evidence="7">Belongs to the PIR protein family.</text>
</comment>
<evidence type="ECO:0000256" key="2">
    <source>
        <dbReference type="ARBA" id="ARBA00022512"/>
    </source>
</evidence>
<dbReference type="GeneID" id="34525039"/>
<sequence>MQFKSASLAALATATAVSAASYTAGEPYSTLTPTATHGCAATAYTQSFGIAVQPISSGNAKRDVISQITDGQIQAVATTTLAPTTKAKTTSTGTTTTSSSTKTQSSCAAAPSVVIKEQSCTNSGTLQLTLKDGLLTDAKGRIGSIVSNRQFQFDGPTPQAGALYAAGWGITGEGNLALGDQDVFYQCLSGNFYNLYDQKIAEQCSPIHLEIVGLVNC</sequence>
<dbReference type="PANTHER" id="PTHR47254:SF1">
    <property type="entry name" value="CELL WALL MANNOPROTEIN CIS3-RELATED"/>
    <property type="match status" value="1"/>
</dbReference>
<dbReference type="eggNOG" id="ENOG502RKR1">
    <property type="taxonomic scope" value="Eukaryota"/>
</dbReference>
<dbReference type="Pfam" id="PF22799">
    <property type="entry name" value="PIR1-like_C"/>
    <property type="match status" value="1"/>
</dbReference>
<dbReference type="Proteomes" id="UP000006310">
    <property type="component" value="Chromosome 3"/>
</dbReference>
<evidence type="ECO:0000313" key="11">
    <source>
        <dbReference type="Proteomes" id="UP000006310"/>
    </source>
</evidence>
<feature type="domain" description="Cell wall mannoprotein PIR1-like C-terminal" evidence="9">
    <location>
        <begin position="133"/>
        <end position="207"/>
    </location>
</feature>
<dbReference type="PROSITE" id="PS50256">
    <property type="entry name" value="PIR_REPEAT_2"/>
    <property type="match status" value="1"/>
</dbReference>
<evidence type="ECO:0000256" key="4">
    <source>
        <dbReference type="ARBA" id="ARBA00022685"/>
    </source>
</evidence>
<keyword evidence="2" id="KW-0134">Cell wall</keyword>
<evidence type="ECO:0000313" key="10">
    <source>
        <dbReference type="EMBL" id="CCK69359.1"/>
    </source>
</evidence>
<dbReference type="OMA" id="NTMWSNN"/>
<name>J7S4L7_HUIN7</name>
<dbReference type="HOGENOM" id="CLU_039662_2_0_1"/>
<dbReference type="AlphaFoldDB" id="J7S4L7"/>
<protein>
    <recommendedName>
        <fullName evidence="9">Cell wall mannoprotein PIR1-like C-terminal domain-containing protein</fullName>
    </recommendedName>
</protein>
<dbReference type="InterPro" id="IPR000420">
    <property type="entry name" value="Yeast_PIR_rpt"/>
</dbReference>
<feature type="chain" id="PRO_5003797454" description="Cell wall mannoprotein PIR1-like C-terminal domain-containing protein" evidence="8">
    <location>
        <begin position="20"/>
        <end position="217"/>
    </location>
</feature>
<evidence type="ECO:0000256" key="1">
    <source>
        <dbReference type="ARBA" id="ARBA00004191"/>
    </source>
</evidence>
<feature type="signal peptide" evidence="8">
    <location>
        <begin position="1"/>
        <end position="19"/>
    </location>
</feature>
<dbReference type="InterPro" id="IPR054508">
    <property type="entry name" value="PIR1-like_C"/>
</dbReference>
<dbReference type="OrthoDB" id="5415592at2759"/>
<dbReference type="PANTHER" id="PTHR47254">
    <property type="entry name" value="CELL WALL MANNOPROTEIN CIS3-RELATED"/>
    <property type="match status" value="1"/>
</dbReference>
<dbReference type="RefSeq" id="XP_022463605.1">
    <property type="nucleotide sequence ID" value="XM_022606961.1"/>
</dbReference>
<dbReference type="EMBL" id="HE978316">
    <property type="protein sequence ID" value="CCK69359.1"/>
    <property type="molecule type" value="Genomic_DNA"/>
</dbReference>